<evidence type="ECO:0000313" key="3">
    <source>
        <dbReference type="Proteomes" id="UP001157938"/>
    </source>
</evidence>
<dbReference type="InterPro" id="IPR001753">
    <property type="entry name" value="Enoyl-CoA_hydra/iso"/>
</dbReference>
<dbReference type="CDD" id="cd06558">
    <property type="entry name" value="crotonase-like"/>
    <property type="match status" value="1"/>
</dbReference>
<dbReference type="PANTHER" id="PTHR43684:SF12">
    <property type="entry name" value="ENOYL-COA ISOMERASE"/>
    <property type="match status" value="1"/>
</dbReference>
<dbReference type="Gene3D" id="3.90.226.10">
    <property type="entry name" value="2-enoyl-CoA Hydratase, Chain A, domain 1"/>
    <property type="match status" value="1"/>
</dbReference>
<dbReference type="Pfam" id="PF00378">
    <property type="entry name" value="ECH_1"/>
    <property type="match status" value="1"/>
</dbReference>
<evidence type="ECO:0000313" key="4">
    <source>
        <dbReference type="Proteomes" id="UP001159659"/>
    </source>
</evidence>
<protein>
    <recommendedName>
        <fullName evidence="5">Enoyl-CoA hydratase</fullName>
    </recommendedName>
</protein>
<organism evidence="2 4">
    <name type="scientific">Peronospora farinosa</name>
    <dbReference type="NCBI Taxonomy" id="134698"/>
    <lineage>
        <taxon>Eukaryota</taxon>
        <taxon>Sar</taxon>
        <taxon>Stramenopiles</taxon>
        <taxon>Oomycota</taxon>
        <taxon>Peronosporomycetes</taxon>
        <taxon>Peronosporales</taxon>
        <taxon>Peronosporaceae</taxon>
        <taxon>Peronospora</taxon>
    </lineage>
</organism>
<sequence length="271" mass="29895">MASAQQQETVIRRHVHAGCIYLVEMYRPHAKNAFSDALYEQLTVALDEFETDPSLQAFVLTGHGDYFTGGSDVKEMAVILSDGSSVRPPSQSPSHTFMHKMLDCKKLLVAAVNGPAIGIGVTLLMHCDIVFAADSATFWTPFLRVGMVPEFASSYTFPHLLGPTVASNLVIRSKIYTAKEALSAKIVGEVFPTNGFLAAALADLTPIVTNRFNQTSLPVYTSLLRRERAPKIREALFYEFEQLDRRVASGDFLATMMELKKQLKSNSNSKL</sequence>
<dbReference type="SUPFAM" id="SSF52096">
    <property type="entry name" value="ClpP/crotonase"/>
    <property type="match status" value="1"/>
</dbReference>
<evidence type="ECO:0008006" key="5">
    <source>
        <dbReference type="Google" id="ProtNLM"/>
    </source>
</evidence>
<dbReference type="PANTHER" id="PTHR43684">
    <property type="match status" value="1"/>
</dbReference>
<dbReference type="Proteomes" id="UP001159659">
    <property type="component" value="Unassembled WGS sequence"/>
</dbReference>
<dbReference type="Proteomes" id="UP001157938">
    <property type="component" value="Unassembled WGS sequence"/>
</dbReference>
<accession>A0AAV0TLW1</accession>
<proteinExistence type="predicted"/>
<reference evidence="1 3" key="1">
    <citation type="submission" date="2021-11" db="EMBL/GenBank/DDBJ databases">
        <authorList>
            <person name="Islam A."/>
            <person name="Islam S."/>
            <person name="Flora M.S."/>
            <person name="Rahman M."/>
            <person name="Ziaur R.M."/>
            <person name="Epstein J.H."/>
            <person name="Hassan M."/>
            <person name="Klassen M."/>
            <person name="Woodard K."/>
            <person name="Webb A."/>
            <person name="Webby R.J."/>
            <person name="El Zowalaty M.E."/>
        </authorList>
    </citation>
    <scope>NUCLEOTIDE SEQUENCE [LARGE SCALE GENOMIC DNA]</scope>
    <source>
        <strain evidence="1">Pf1</strain>
    </source>
</reference>
<dbReference type="EMBL" id="CAKLBC010000567">
    <property type="protein sequence ID" value="CAH0487002.1"/>
    <property type="molecule type" value="Genomic_DNA"/>
</dbReference>
<dbReference type="AlphaFoldDB" id="A0AAV0TLW1"/>
<dbReference type="EMBL" id="CANTFK010000722">
    <property type="protein sequence ID" value="CAI5724061.1"/>
    <property type="molecule type" value="Genomic_DNA"/>
</dbReference>
<evidence type="ECO:0000313" key="1">
    <source>
        <dbReference type="EMBL" id="CAH0487002.1"/>
    </source>
</evidence>
<keyword evidence="3" id="KW-1185">Reference proteome</keyword>
<comment type="caution">
    <text evidence="2">The sequence shown here is derived from an EMBL/GenBank/DDBJ whole genome shotgun (WGS) entry which is preliminary data.</text>
</comment>
<reference evidence="2" key="2">
    <citation type="submission" date="2022-12" db="EMBL/GenBank/DDBJ databases">
        <authorList>
            <person name="Webb A."/>
        </authorList>
    </citation>
    <scope>NUCLEOTIDE SEQUENCE</scope>
    <source>
        <strain evidence="2">Pf2</strain>
    </source>
</reference>
<gene>
    <name evidence="1" type="ORF">PFR001_LOCUS2592</name>
    <name evidence="2" type="ORF">PFR002_LOCUS4809</name>
</gene>
<evidence type="ECO:0000313" key="2">
    <source>
        <dbReference type="EMBL" id="CAI5724061.1"/>
    </source>
</evidence>
<dbReference type="InterPro" id="IPR051053">
    <property type="entry name" value="ECH/Chromodomain_protein"/>
</dbReference>
<dbReference type="InterPro" id="IPR029045">
    <property type="entry name" value="ClpP/crotonase-like_dom_sf"/>
</dbReference>
<name>A0AAV0TLW1_9STRA</name>